<accession>A0A4U5N5I4</accession>
<reference evidence="2 3" key="2">
    <citation type="journal article" date="2019" name="G3 (Bethesda)">
        <title>Hybrid Assembly of the Genome of the Entomopathogenic Nematode Steinernema carpocapsae Identifies the X-Chromosome.</title>
        <authorList>
            <person name="Serra L."/>
            <person name="Macchietto M."/>
            <person name="Macias-Munoz A."/>
            <person name="McGill C.J."/>
            <person name="Rodriguez I.M."/>
            <person name="Rodriguez B."/>
            <person name="Murad R."/>
            <person name="Mortazavi A."/>
        </authorList>
    </citation>
    <scope>NUCLEOTIDE SEQUENCE [LARGE SCALE GENOMIC DNA]</scope>
    <source>
        <strain evidence="2 3">ALL</strain>
    </source>
</reference>
<proteinExistence type="predicted"/>
<keyword evidence="3" id="KW-1185">Reference proteome</keyword>
<dbReference type="InterPro" id="IPR039527">
    <property type="entry name" value="PIGG/GPI7"/>
</dbReference>
<evidence type="ECO:0000313" key="2">
    <source>
        <dbReference type="EMBL" id="TKR77809.1"/>
    </source>
</evidence>
<keyword evidence="1" id="KW-0472">Membrane</keyword>
<reference evidence="2 3" key="1">
    <citation type="journal article" date="2015" name="Genome Biol.">
        <title>Comparative genomics of Steinernema reveals deeply conserved gene regulatory networks.</title>
        <authorList>
            <person name="Dillman A.R."/>
            <person name="Macchietto M."/>
            <person name="Porter C.F."/>
            <person name="Rogers A."/>
            <person name="Williams B."/>
            <person name="Antoshechkin I."/>
            <person name="Lee M.M."/>
            <person name="Goodwin Z."/>
            <person name="Lu X."/>
            <person name="Lewis E.E."/>
            <person name="Goodrich-Blair H."/>
            <person name="Stock S.P."/>
            <person name="Adams B.J."/>
            <person name="Sternberg P.W."/>
            <person name="Mortazavi A."/>
        </authorList>
    </citation>
    <scope>NUCLEOTIDE SEQUENCE [LARGE SCALE GENOMIC DNA]</scope>
    <source>
        <strain evidence="2 3">ALL</strain>
    </source>
</reference>
<dbReference type="InterPro" id="IPR017850">
    <property type="entry name" value="Alkaline_phosphatase_core_sf"/>
</dbReference>
<gene>
    <name evidence="2" type="ORF">L596_018719</name>
</gene>
<dbReference type="OrthoDB" id="272139at2759"/>
<dbReference type="EMBL" id="AZBU02000005">
    <property type="protein sequence ID" value="TKR77809.1"/>
    <property type="molecule type" value="Genomic_DNA"/>
</dbReference>
<organism evidence="2 3">
    <name type="scientific">Steinernema carpocapsae</name>
    <name type="common">Entomopathogenic nematode</name>
    <dbReference type="NCBI Taxonomy" id="34508"/>
    <lineage>
        <taxon>Eukaryota</taxon>
        <taxon>Metazoa</taxon>
        <taxon>Ecdysozoa</taxon>
        <taxon>Nematoda</taxon>
        <taxon>Chromadorea</taxon>
        <taxon>Rhabditida</taxon>
        <taxon>Tylenchina</taxon>
        <taxon>Panagrolaimomorpha</taxon>
        <taxon>Strongyloidoidea</taxon>
        <taxon>Steinernematidae</taxon>
        <taxon>Steinernema</taxon>
    </lineage>
</organism>
<keyword evidence="1" id="KW-1133">Transmembrane helix</keyword>
<dbReference type="PANTHER" id="PTHR23072">
    <property type="entry name" value="PHOSPHATIDYLINOSITOL GLYCAN-RELATED"/>
    <property type="match status" value="1"/>
</dbReference>
<dbReference type="SUPFAM" id="SSF53649">
    <property type="entry name" value="Alkaline phosphatase-like"/>
    <property type="match status" value="1"/>
</dbReference>
<name>A0A4U5N5I4_STECR</name>
<evidence type="ECO:0000256" key="1">
    <source>
        <dbReference type="SAM" id="Phobius"/>
    </source>
</evidence>
<evidence type="ECO:0000313" key="3">
    <source>
        <dbReference type="Proteomes" id="UP000298663"/>
    </source>
</evidence>
<feature type="transmembrane region" description="Helical" evidence="1">
    <location>
        <begin position="43"/>
        <end position="61"/>
    </location>
</feature>
<dbReference type="GO" id="GO:0051267">
    <property type="term" value="F:CP2 mannose-ethanolamine phosphotransferase activity"/>
    <property type="evidence" value="ECO:0007669"/>
    <property type="project" value="TreeGrafter"/>
</dbReference>
<keyword evidence="1" id="KW-0812">Transmembrane</keyword>
<sequence length="222" mass="24628">MLNSMSGQSAGTCGWSCSGRPAAFRLVWPGSNRPIRVSMPARSAAVLLFAISVILFCRGFFSISVPKAASSDGLRDGDFCNGNAAKPFDKLVLMVIDAWSWDFIASRKHDLPFIWESIEEAKADAFIANVQTPTVTLPRIKAIVSGVVPSFADVLFNFFSSDYVADNFVGILKEKEKRIVFYGDDTWMNMFSNAFEERSEGTVSFFVRDYTEVVSVFMLMTT</sequence>
<dbReference type="AlphaFoldDB" id="A0A4U5N5I4"/>
<dbReference type="Proteomes" id="UP000298663">
    <property type="component" value="Unassembled WGS sequence"/>
</dbReference>
<protein>
    <submittedName>
        <fullName evidence="2">Uncharacterized protein</fullName>
    </submittedName>
</protein>
<dbReference type="GO" id="GO:0006506">
    <property type="term" value="P:GPI anchor biosynthetic process"/>
    <property type="evidence" value="ECO:0007669"/>
    <property type="project" value="InterPro"/>
</dbReference>
<comment type="caution">
    <text evidence="2">The sequence shown here is derived from an EMBL/GenBank/DDBJ whole genome shotgun (WGS) entry which is preliminary data.</text>
</comment>
<dbReference type="Gene3D" id="3.40.720.10">
    <property type="entry name" value="Alkaline Phosphatase, subunit A"/>
    <property type="match status" value="1"/>
</dbReference>
<dbReference type="STRING" id="34508.A0A4U5N5I4"/>
<dbReference type="PANTHER" id="PTHR23072:SF0">
    <property type="entry name" value="GPI ETHANOLAMINE PHOSPHATE TRANSFERASE 2"/>
    <property type="match status" value="1"/>
</dbReference>
<dbReference type="GO" id="GO:0005789">
    <property type="term" value="C:endoplasmic reticulum membrane"/>
    <property type="evidence" value="ECO:0007669"/>
    <property type="project" value="TreeGrafter"/>
</dbReference>